<organism evidence="1 2">
    <name type="scientific">Ditylenchus dipsaci</name>
    <dbReference type="NCBI Taxonomy" id="166011"/>
    <lineage>
        <taxon>Eukaryota</taxon>
        <taxon>Metazoa</taxon>
        <taxon>Ecdysozoa</taxon>
        <taxon>Nematoda</taxon>
        <taxon>Chromadorea</taxon>
        <taxon>Rhabditida</taxon>
        <taxon>Tylenchina</taxon>
        <taxon>Tylenchomorpha</taxon>
        <taxon>Sphaerularioidea</taxon>
        <taxon>Anguinidae</taxon>
        <taxon>Anguininae</taxon>
        <taxon>Ditylenchus</taxon>
    </lineage>
</organism>
<reference evidence="2" key="1">
    <citation type="submission" date="2022-11" db="UniProtKB">
        <authorList>
            <consortium name="WormBaseParasite"/>
        </authorList>
    </citation>
    <scope>IDENTIFICATION</scope>
</reference>
<protein>
    <submittedName>
        <fullName evidence="2">Uncharacterized protein</fullName>
    </submittedName>
</protein>
<evidence type="ECO:0000313" key="1">
    <source>
        <dbReference type="Proteomes" id="UP000887574"/>
    </source>
</evidence>
<dbReference type="Proteomes" id="UP000887574">
    <property type="component" value="Unplaced"/>
</dbReference>
<sequence>MESVSSSSPNHIHAFSPSFLNMAALNGNGSSLISSSSFSPVSSNSESSANSFLQTKGFSTLFPMGNFVLDNKTMTFPTQFSSSSSTPSPMSSLSSIGHFLAPNAVMPVEDAIFQHRNSGIADSGLGINQLLNSNDYLNYQQLILANILSQQQQKKELEEHLKNFQAFSMTKPALEQCSDLGRKEIGLAQTPVTTSPSSPISHEMVYDKLLNCLLKKPQIELPSQSTSYKAIENLMLYNAAISNQQPQGQ</sequence>
<evidence type="ECO:0000313" key="2">
    <source>
        <dbReference type="WBParaSite" id="jg14225"/>
    </source>
</evidence>
<dbReference type="WBParaSite" id="jg14225">
    <property type="protein sequence ID" value="jg14225"/>
    <property type="gene ID" value="jg14225"/>
</dbReference>
<name>A0A915D0F4_9BILA</name>
<dbReference type="AlphaFoldDB" id="A0A915D0F4"/>
<proteinExistence type="predicted"/>
<accession>A0A915D0F4</accession>
<keyword evidence="1" id="KW-1185">Reference proteome</keyword>